<sequence>MSLFITFEGIEGSGKTTQISRLATHLRSQGLEVVQTREPGGCRVADAIRGILLDSDNAGLAPTAELLLYAAARRQHVEEVIQPALAADQVVLCDRFTDATLAYQGYGRGLSLELIENLNTLAGAGLCPDLTLLFELPVEIGLNRALRRIENATGPAEDRFEQESLAFHERVRQGYLTLAERNPHRYRLLAAEAHPDQVFAQAVKIVDKILIKRQGL</sequence>
<feature type="binding site" evidence="12">
    <location>
        <begin position="9"/>
        <end position="16"/>
    </location>
    <ligand>
        <name>ATP</name>
        <dbReference type="ChEBI" id="CHEBI:30616"/>
    </ligand>
</feature>
<dbReference type="GO" id="GO:0005829">
    <property type="term" value="C:cytosol"/>
    <property type="evidence" value="ECO:0007669"/>
    <property type="project" value="TreeGrafter"/>
</dbReference>
<evidence type="ECO:0000256" key="5">
    <source>
        <dbReference type="ARBA" id="ARBA00022727"/>
    </source>
</evidence>
<dbReference type="CDD" id="cd01672">
    <property type="entry name" value="TMPK"/>
    <property type="match status" value="1"/>
</dbReference>
<dbReference type="RefSeq" id="WP_040095279.1">
    <property type="nucleotide sequence ID" value="NZ_JWJD01000001.1"/>
</dbReference>
<keyword evidence="15" id="KW-1185">Reference proteome</keyword>
<name>A0A0C2HJW9_9BACT</name>
<evidence type="ECO:0000256" key="4">
    <source>
        <dbReference type="ARBA" id="ARBA00022679"/>
    </source>
</evidence>
<dbReference type="Pfam" id="PF02223">
    <property type="entry name" value="Thymidylate_kin"/>
    <property type="match status" value="1"/>
</dbReference>
<proteinExistence type="inferred from homology"/>
<keyword evidence="8 12" id="KW-0067">ATP-binding</keyword>
<evidence type="ECO:0000313" key="14">
    <source>
        <dbReference type="EMBL" id="KIH77361.1"/>
    </source>
</evidence>
<evidence type="ECO:0000256" key="6">
    <source>
        <dbReference type="ARBA" id="ARBA00022741"/>
    </source>
</evidence>
<keyword evidence="4 12" id="KW-0808">Transferase</keyword>
<dbReference type="Gene3D" id="3.40.50.300">
    <property type="entry name" value="P-loop containing nucleotide triphosphate hydrolases"/>
    <property type="match status" value="1"/>
</dbReference>
<dbReference type="EC" id="2.7.4.9" evidence="2 12"/>
<dbReference type="InterPro" id="IPR018094">
    <property type="entry name" value="Thymidylate_kinase"/>
</dbReference>
<keyword evidence="6 12" id="KW-0547">Nucleotide-binding</keyword>
<evidence type="ECO:0000256" key="7">
    <source>
        <dbReference type="ARBA" id="ARBA00022777"/>
    </source>
</evidence>
<dbReference type="FunFam" id="3.40.50.300:FF:000225">
    <property type="entry name" value="Thymidylate kinase"/>
    <property type="match status" value="1"/>
</dbReference>
<comment type="caution">
    <text evidence="14">The sequence shown here is derived from an EMBL/GenBank/DDBJ whole genome shotgun (WGS) entry which is preliminary data.</text>
</comment>
<keyword evidence="7 12" id="KW-0418">Kinase</keyword>
<evidence type="ECO:0000313" key="15">
    <source>
        <dbReference type="Proteomes" id="UP000035068"/>
    </source>
</evidence>
<gene>
    <name evidence="12" type="primary">tmk</name>
    <name evidence="14" type="ORF">GFER_01035</name>
</gene>
<evidence type="ECO:0000256" key="9">
    <source>
        <dbReference type="ARBA" id="ARBA00029962"/>
    </source>
</evidence>
<dbReference type="PANTHER" id="PTHR10344">
    <property type="entry name" value="THYMIDYLATE KINASE"/>
    <property type="match status" value="1"/>
</dbReference>
<accession>A0A0C2HJW9</accession>
<comment type="function">
    <text evidence="11 12">Phosphorylation of dTMP to form dTDP in both de novo and salvage pathways of dTTP synthesis.</text>
</comment>
<evidence type="ECO:0000256" key="11">
    <source>
        <dbReference type="ARBA" id="ARBA00057735"/>
    </source>
</evidence>
<evidence type="ECO:0000256" key="8">
    <source>
        <dbReference type="ARBA" id="ARBA00022840"/>
    </source>
</evidence>
<organism evidence="14 15">
    <name type="scientific">Geoalkalibacter ferrihydriticus DSM 17813</name>
    <dbReference type="NCBI Taxonomy" id="1121915"/>
    <lineage>
        <taxon>Bacteria</taxon>
        <taxon>Pseudomonadati</taxon>
        <taxon>Thermodesulfobacteriota</taxon>
        <taxon>Desulfuromonadia</taxon>
        <taxon>Desulfuromonadales</taxon>
        <taxon>Geoalkalibacteraceae</taxon>
        <taxon>Geoalkalibacter</taxon>
    </lineage>
</organism>
<comment type="similarity">
    <text evidence="1 12">Belongs to the thymidylate kinase family.</text>
</comment>
<dbReference type="Proteomes" id="UP000035068">
    <property type="component" value="Unassembled WGS sequence"/>
</dbReference>
<evidence type="ECO:0000256" key="10">
    <source>
        <dbReference type="ARBA" id="ARBA00048743"/>
    </source>
</evidence>
<dbReference type="GO" id="GO:0006235">
    <property type="term" value="P:dTTP biosynthetic process"/>
    <property type="evidence" value="ECO:0007669"/>
    <property type="project" value="UniProtKB-UniRule"/>
</dbReference>
<dbReference type="EMBL" id="JWJD01000001">
    <property type="protein sequence ID" value="KIH77361.1"/>
    <property type="molecule type" value="Genomic_DNA"/>
</dbReference>
<dbReference type="PANTHER" id="PTHR10344:SF4">
    <property type="entry name" value="UMP-CMP KINASE 2, MITOCHONDRIAL"/>
    <property type="match status" value="1"/>
</dbReference>
<evidence type="ECO:0000256" key="12">
    <source>
        <dbReference type="HAMAP-Rule" id="MF_00165"/>
    </source>
</evidence>
<reference evidence="14 15" key="1">
    <citation type="submission" date="2014-12" db="EMBL/GenBank/DDBJ databases">
        <title>Genomes of Geoalkalibacter ferrihydriticus and Geoalkalibacter subterraneus, two haloalkaliphilic metal-reducing members of the Geobacteraceae.</title>
        <authorList>
            <person name="Badalamenti J.P."/>
            <person name="Torres C.I."/>
            <person name="Krajmalnik-Brown R."/>
            <person name="Bond D.R."/>
        </authorList>
    </citation>
    <scope>NUCLEOTIDE SEQUENCE [LARGE SCALE GENOMIC DNA]</scope>
    <source>
        <strain evidence="14 15">DSM 17813</strain>
    </source>
</reference>
<dbReference type="InterPro" id="IPR039430">
    <property type="entry name" value="Thymidylate_kin-like_dom"/>
</dbReference>
<keyword evidence="5 12" id="KW-0545">Nucleotide biosynthesis</keyword>
<dbReference type="GO" id="GO:0004798">
    <property type="term" value="F:dTMP kinase activity"/>
    <property type="evidence" value="ECO:0007669"/>
    <property type="project" value="UniProtKB-UniRule"/>
</dbReference>
<evidence type="ECO:0000256" key="2">
    <source>
        <dbReference type="ARBA" id="ARBA00012980"/>
    </source>
</evidence>
<dbReference type="InterPro" id="IPR027417">
    <property type="entry name" value="P-loop_NTPase"/>
</dbReference>
<dbReference type="GO" id="GO:0006233">
    <property type="term" value="P:dTDP biosynthetic process"/>
    <property type="evidence" value="ECO:0007669"/>
    <property type="project" value="InterPro"/>
</dbReference>
<protein>
    <recommendedName>
        <fullName evidence="3 12">Thymidylate kinase</fullName>
        <ecNumber evidence="2 12">2.7.4.9</ecNumber>
    </recommendedName>
    <alternativeName>
        <fullName evidence="9 12">dTMP kinase</fullName>
    </alternativeName>
</protein>
<dbReference type="NCBIfam" id="TIGR00041">
    <property type="entry name" value="DTMP_kinase"/>
    <property type="match status" value="1"/>
</dbReference>
<evidence type="ECO:0000259" key="13">
    <source>
        <dbReference type="Pfam" id="PF02223"/>
    </source>
</evidence>
<evidence type="ECO:0000256" key="3">
    <source>
        <dbReference type="ARBA" id="ARBA00017144"/>
    </source>
</evidence>
<dbReference type="SUPFAM" id="SSF52540">
    <property type="entry name" value="P-loop containing nucleoside triphosphate hydrolases"/>
    <property type="match status" value="1"/>
</dbReference>
<evidence type="ECO:0000256" key="1">
    <source>
        <dbReference type="ARBA" id="ARBA00009776"/>
    </source>
</evidence>
<feature type="domain" description="Thymidylate kinase-like" evidence="13">
    <location>
        <begin position="7"/>
        <end position="199"/>
    </location>
</feature>
<comment type="catalytic activity">
    <reaction evidence="10 12">
        <text>dTMP + ATP = dTDP + ADP</text>
        <dbReference type="Rhea" id="RHEA:13517"/>
        <dbReference type="ChEBI" id="CHEBI:30616"/>
        <dbReference type="ChEBI" id="CHEBI:58369"/>
        <dbReference type="ChEBI" id="CHEBI:63528"/>
        <dbReference type="ChEBI" id="CHEBI:456216"/>
        <dbReference type="EC" id="2.7.4.9"/>
    </reaction>
</comment>
<dbReference type="HAMAP" id="MF_00165">
    <property type="entry name" value="Thymidylate_kinase"/>
    <property type="match status" value="1"/>
</dbReference>
<dbReference type="GO" id="GO:0005524">
    <property type="term" value="F:ATP binding"/>
    <property type="evidence" value="ECO:0007669"/>
    <property type="project" value="UniProtKB-UniRule"/>
</dbReference>
<dbReference type="AlphaFoldDB" id="A0A0C2HJW9"/>
<dbReference type="GO" id="GO:0006227">
    <property type="term" value="P:dUDP biosynthetic process"/>
    <property type="evidence" value="ECO:0007669"/>
    <property type="project" value="TreeGrafter"/>
</dbReference>